<dbReference type="PANTHER" id="PTHR34280:SF2">
    <property type="entry name" value="OS01G0920100 PROTEIN"/>
    <property type="match status" value="1"/>
</dbReference>
<name>A0A484MUP6_9ASTE</name>
<organism evidence="2 3">
    <name type="scientific">Cuscuta campestris</name>
    <dbReference type="NCBI Taxonomy" id="132261"/>
    <lineage>
        <taxon>Eukaryota</taxon>
        <taxon>Viridiplantae</taxon>
        <taxon>Streptophyta</taxon>
        <taxon>Embryophyta</taxon>
        <taxon>Tracheophyta</taxon>
        <taxon>Spermatophyta</taxon>
        <taxon>Magnoliopsida</taxon>
        <taxon>eudicotyledons</taxon>
        <taxon>Gunneridae</taxon>
        <taxon>Pentapetalae</taxon>
        <taxon>asterids</taxon>
        <taxon>lamiids</taxon>
        <taxon>Solanales</taxon>
        <taxon>Convolvulaceae</taxon>
        <taxon>Cuscuteae</taxon>
        <taxon>Cuscuta</taxon>
        <taxon>Cuscuta subgen. Grammica</taxon>
        <taxon>Cuscuta sect. Cleistogrammica</taxon>
    </lineage>
</organism>
<gene>
    <name evidence="2" type="ORF">CCAM_LOCUS33474</name>
</gene>
<dbReference type="AlphaFoldDB" id="A0A484MUP6"/>
<proteinExistence type="predicted"/>
<keyword evidence="3" id="KW-1185">Reference proteome</keyword>
<dbReference type="Proteomes" id="UP000595140">
    <property type="component" value="Unassembled WGS sequence"/>
</dbReference>
<accession>A0A484MUP6</accession>
<feature type="compositionally biased region" description="Low complexity" evidence="1">
    <location>
        <begin position="169"/>
        <end position="196"/>
    </location>
</feature>
<dbReference type="EMBL" id="OOIL02004480">
    <property type="protein sequence ID" value="VFQ91698.1"/>
    <property type="molecule type" value="Genomic_DNA"/>
</dbReference>
<feature type="region of interest" description="Disordered" evidence="1">
    <location>
        <begin position="157"/>
        <end position="216"/>
    </location>
</feature>
<evidence type="ECO:0000313" key="2">
    <source>
        <dbReference type="EMBL" id="VFQ91698.1"/>
    </source>
</evidence>
<dbReference type="PANTHER" id="PTHR34280">
    <property type="entry name" value="OS01G0920100 PROTEIN"/>
    <property type="match status" value="1"/>
</dbReference>
<dbReference type="OrthoDB" id="1925325at2759"/>
<evidence type="ECO:0000313" key="3">
    <source>
        <dbReference type="Proteomes" id="UP000595140"/>
    </source>
</evidence>
<reference evidence="2 3" key="1">
    <citation type="submission" date="2018-04" db="EMBL/GenBank/DDBJ databases">
        <authorList>
            <person name="Vogel A."/>
        </authorList>
    </citation>
    <scope>NUCLEOTIDE SEQUENCE [LARGE SCALE GENOMIC DNA]</scope>
</reference>
<sequence>MGSCASLHKDQETLMNRRLVNSSPVKLQIAAASAVDHSKFSDTLPPPLPLPAASVDFGSKDESFFDSQLYFESDCDDDFHSVKGNFTPSRGNTPVHHRFPAGGTTVLMSDRIPICTPPITSPTDHSQKKSLADFFRESSWGGAEEEDEEVGHALDSSMNAATKRSTPGSSAFCSSACSSSRTTATTTTTTTTTTASHSQELKLSVSSESRKQGQCCLPVPRLLSRRSFGAEKKNTPPRETK</sequence>
<protein>
    <submittedName>
        <fullName evidence="2">Uncharacterized protein</fullName>
    </submittedName>
</protein>
<evidence type="ECO:0000256" key="1">
    <source>
        <dbReference type="SAM" id="MobiDB-lite"/>
    </source>
</evidence>
<feature type="compositionally biased region" description="Polar residues" evidence="1">
    <location>
        <begin position="157"/>
        <end position="168"/>
    </location>
</feature>
<dbReference type="InterPro" id="IPR038947">
    <property type="entry name" value="At3g27210-like"/>
</dbReference>